<dbReference type="EMBL" id="RJVJ01000001">
    <property type="protein sequence ID" value="ROR44161.1"/>
    <property type="molecule type" value="Genomic_DNA"/>
</dbReference>
<protein>
    <submittedName>
        <fullName evidence="3">S-formylglutathione hydrolase FrmB</fullName>
    </submittedName>
</protein>
<dbReference type="EMBL" id="RKQG01000001">
    <property type="protein sequence ID" value="RPE34509.1"/>
    <property type="molecule type" value="Genomic_DNA"/>
</dbReference>
<name>A0A3N4RTZ9_9ACTN</name>
<accession>A0A8G1UHN9</accession>
<keyword evidence="1" id="KW-0472">Membrane</keyword>
<keyword evidence="1" id="KW-1133">Transmembrane helix</keyword>
<accession>A0A3N4RTZ9</accession>
<evidence type="ECO:0000313" key="4">
    <source>
        <dbReference type="Proteomes" id="UP000266906"/>
    </source>
</evidence>
<dbReference type="GO" id="GO:0016747">
    <property type="term" value="F:acyltransferase activity, transferring groups other than amino-acyl groups"/>
    <property type="evidence" value="ECO:0007669"/>
    <property type="project" value="TreeGrafter"/>
</dbReference>
<dbReference type="InterPro" id="IPR029058">
    <property type="entry name" value="AB_hydrolase_fold"/>
</dbReference>
<sequence>MSGWLPWTFRILAVVAVVGTLFRLSPFWLRRRLPWVVGGSLACTGLIALLVSLFGDVQDPLPFGLWFWVCCALLGLGGLAAGIRRARWWNLVAVPVALGMSLLCAANSINISTGYYPDVNAAFGDLTDAPVPQQMTLEEALATVGRSNAGRVVAVEIPAEPSGFKHRRELVYLPPAWFRSKVRPKLPVVEMIGGQFAAPDNWIRAGGAISTADAYAAAHNGYAPILVMVDATGNFKTDTECVNGKPGNAEDHLVKDVPPYIAKTFGSATGPHSWAVAGWSMGGTCAVDLAVLHPDVFGHFVDISGDSGPNLGGKQTTINDLYGGNAAAWDAHDPVTVLGRAKKDAYRGSGGYFLVGDGEGGKHLESAQILDRAAREAGLETKVEVHPGKHDWQFGTASFKLALPWLAQRTGLPGSN</sequence>
<keyword evidence="1" id="KW-0812">Transmembrane</keyword>
<dbReference type="Proteomes" id="UP000266906">
    <property type="component" value="Unassembled WGS sequence"/>
</dbReference>
<comment type="caution">
    <text evidence="3">The sequence shown here is derived from an EMBL/GenBank/DDBJ whole genome shotgun (WGS) entry which is preliminary data.</text>
</comment>
<dbReference type="SUPFAM" id="SSF53474">
    <property type="entry name" value="alpha/beta-Hydrolases"/>
    <property type="match status" value="1"/>
</dbReference>
<feature type="transmembrane region" description="Helical" evidence="1">
    <location>
        <begin position="88"/>
        <end position="109"/>
    </location>
</feature>
<dbReference type="Pfam" id="PF00756">
    <property type="entry name" value="Esterase"/>
    <property type="match status" value="1"/>
</dbReference>
<proteinExistence type="predicted"/>
<keyword evidence="3" id="KW-0378">Hydrolase</keyword>
<reference evidence="4 5" key="1">
    <citation type="submission" date="2018-11" db="EMBL/GenBank/DDBJ databases">
        <title>Sequencing the genomes of 1000 actinobacteria strains.</title>
        <authorList>
            <person name="Klenk H.-P."/>
        </authorList>
    </citation>
    <scope>NUCLEOTIDE SEQUENCE [LARGE SCALE GENOMIC DNA]</scope>
    <source>
        <strain evidence="2 5">DSM 44780</strain>
        <strain evidence="3 4">DSM 44781</strain>
    </source>
</reference>
<evidence type="ECO:0000313" key="2">
    <source>
        <dbReference type="EMBL" id="ROR44161.1"/>
    </source>
</evidence>
<evidence type="ECO:0000313" key="3">
    <source>
        <dbReference type="EMBL" id="RPE34509.1"/>
    </source>
</evidence>
<feature type="transmembrane region" description="Helical" evidence="1">
    <location>
        <begin position="61"/>
        <end position="81"/>
    </location>
</feature>
<organism evidence="3 4">
    <name type="scientific">Kitasatospora cineracea</name>
    <dbReference type="NCBI Taxonomy" id="88074"/>
    <lineage>
        <taxon>Bacteria</taxon>
        <taxon>Bacillati</taxon>
        <taxon>Actinomycetota</taxon>
        <taxon>Actinomycetes</taxon>
        <taxon>Kitasatosporales</taxon>
        <taxon>Streptomycetaceae</taxon>
        <taxon>Kitasatospora</taxon>
    </lineage>
</organism>
<feature type="transmembrane region" description="Helical" evidence="1">
    <location>
        <begin position="6"/>
        <end position="24"/>
    </location>
</feature>
<dbReference type="PANTHER" id="PTHR48098:SF1">
    <property type="entry name" value="DIACYLGLYCEROL ACYLTRANSFERASE_MYCOLYLTRANSFERASE AG85A"/>
    <property type="match status" value="1"/>
</dbReference>
<dbReference type="GO" id="GO:0016787">
    <property type="term" value="F:hydrolase activity"/>
    <property type="evidence" value="ECO:0007669"/>
    <property type="project" value="UniProtKB-KW"/>
</dbReference>
<gene>
    <name evidence="3" type="ORF">EDD38_2827</name>
    <name evidence="2" type="ORF">EDD39_2338</name>
</gene>
<dbReference type="Gene3D" id="3.40.50.1820">
    <property type="entry name" value="alpha/beta hydrolase"/>
    <property type="match status" value="1"/>
</dbReference>
<dbReference type="Proteomes" id="UP000267408">
    <property type="component" value="Unassembled WGS sequence"/>
</dbReference>
<keyword evidence="4" id="KW-1185">Reference proteome</keyword>
<dbReference type="InterPro" id="IPR000801">
    <property type="entry name" value="Esterase-like"/>
</dbReference>
<dbReference type="PANTHER" id="PTHR48098">
    <property type="entry name" value="ENTEROCHELIN ESTERASE-RELATED"/>
    <property type="match status" value="1"/>
</dbReference>
<evidence type="ECO:0000313" key="5">
    <source>
        <dbReference type="Proteomes" id="UP000267408"/>
    </source>
</evidence>
<dbReference type="InterPro" id="IPR050583">
    <property type="entry name" value="Mycobacterial_A85_antigen"/>
</dbReference>
<evidence type="ECO:0000256" key="1">
    <source>
        <dbReference type="SAM" id="Phobius"/>
    </source>
</evidence>
<feature type="transmembrane region" description="Helical" evidence="1">
    <location>
        <begin position="36"/>
        <end position="55"/>
    </location>
</feature>
<dbReference type="AlphaFoldDB" id="A0A3N4RTZ9"/>